<dbReference type="GO" id="GO:0006002">
    <property type="term" value="P:fructose 6-phosphate metabolic process"/>
    <property type="evidence" value="ECO:0007669"/>
    <property type="project" value="TreeGrafter"/>
</dbReference>
<evidence type="ECO:0000313" key="12">
    <source>
        <dbReference type="Proteomes" id="UP000028194"/>
    </source>
</evidence>
<evidence type="ECO:0000256" key="1">
    <source>
        <dbReference type="ARBA" id="ARBA00001031"/>
    </source>
</evidence>
<organism evidence="11 12">
    <name type="scientific">Candidatus Nitrososphaera evergladensis SR1</name>
    <dbReference type="NCBI Taxonomy" id="1459636"/>
    <lineage>
        <taxon>Archaea</taxon>
        <taxon>Nitrososphaerota</taxon>
        <taxon>Nitrososphaeria</taxon>
        <taxon>Nitrososphaerales</taxon>
        <taxon>Nitrososphaeraceae</taxon>
        <taxon>Nitrososphaera</taxon>
    </lineage>
</organism>
<dbReference type="FunFam" id="3.60.20.10:FF:000006">
    <property type="entry name" value="Glutamine--fructose-6-phosphate aminotransferase [isomerizing]"/>
    <property type="match status" value="1"/>
</dbReference>
<evidence type="ECO:0000256" key="4">
    <source>
        <dbReference type="ARBA" id="ARBA00022576"/>
    </source>
</evidence>
<evidence type="ECO:0000256" key="6">
    <source>
        <dbReference type="ARBA" id="ARBA00022737"/>
    </source>
</evidence>
<dbReference type="PROSITE" id="PS51278">
    <property type="entry name" value="GATASE_TYPE_2"/>
    <property type="match status" value="1"/>
</dbReference>
<feature type="domain" description="SIS" evidence="10">
    <location>
        <begin position="441"/>
        <end position="578"/>
    </location>
</feature>
<dbReference type="GeneID" id="41598109"/>
<dbReference type="InterPro" id="IPR005855">
    <property type="entry name" value="GFAT"/>
</dbReference>
<evidence type="ECO:0000313" key="11">
    <source>
        <dbReference type="EMBL" id="AIF84449.1"/>
    </source>
</evidence>
<dbReference type="HOGENOM" id="CLU_012520_7_0_2"/>
<dbReference type="RefSeq" id="WP_148701022.1">
    <property type="nucleotide sequence ID" value="NZ_CP007174.1"/>
</dbReference>
<dbReference type="InterPro" id="IPR029055">
    <property type="entry name" value="Ntn_hydrolases_N"/>
</dbReference>
<dbReference type="OrthoDB" id="8692at2157"/>
<dbReference type="Pfam" id="PF13522">
    <property type="entry name" value="GATase_6"/>
    <property type="match status" value="1"/>
</dbReference>
<evidence type="ECO:0000259" key="10">
    <source>
        <dbReference type="PROSITE" id="PS51464"/>
    </source>
</evidence>
<dbReference type="Gene3D" id="3.60.20.10">
    <property type="entry name" value="Glutamine Phosphoribosylpyrophosphate, subunit 1, domain 1"/>
    <property type="match status" value="1"/>
</dbReference>
<dbReference type="NCBIfam" id="TIGR01135">
    <property type="entry name" value="glmS"/>
    <property type="match status" value="1"/>
</dbReference>
<dbReference type="PROSITE" id="PS51464">
    <property type="entry name" value="SIS"/>
    <property type="match status" value="2"/>
</dbReference>
<dbReference type="InterPro" id="IPR035466">
    <property type="entry name" value="GlmS/AgaS_SIS"/>
</dbReference>
<keyword evidence="4 11" id="KW-0032">Aminotransferase</keyword>
<name>A0A075MYV9_9ARCH</name>
<dbReference type="GO" id="GO:0006047">
    <property type="term" value="P:UDP-N-acetylglucosamine metabolic process"/>
    <property type="evidence" value="ECO:0007669"/>
    <property type="project" value="TreeGrafter"/>
</dbReference>
<keyword evidence="6" id="KW-0677">Repeat</keyword>
<keyword evidence="5 11" id="KW-0808">Transferase</keyword>
<comment type="catalytic activity">
    <reaction evidence="1">
        <text>D-fructose 6-phosphate + L-glutamine = D-glucosamine 6-phosphate + L-glutamate</text>
        <dbReference type="Rhea" id="RHEA:13237"/>
        <dbReference type="ChEBI" id="CHEBI:29985"/>
        <dbReference type="ChEBI" id="CHEBI:58359"/>
        <dbReference type="ChEBI" id="CHEBI:58725"/>
        <dbReference type="ChEBI" id="CHEBI:61527"/>
        <dbReference type="EC" id="2.6.1.16"/>
    </reaction>
</comment>
<evidence type="ECO:0000256" key="8">
    <source>
        <dbReference type="ARBA" id="ARBA00055466"/>
    </source>
</evidence>
<dbReference type="InterPro" id="IPR001347">
    <property type="entry name" value="SIS_dom"/>
</dbReference>
<feature type="domain" description="SIS" evidence="10">
    <location>
        <begin position="274"/>
        <end position="413"/>
    </location>
</feature>
<accession>A0A075MYV9</accession>
<dbReference type="GO" id="GO:0006487">
    <property type="term" value="P:protein N-linked glycosylation"/>
    <property type="evidence" value="ECO:0007669"/>
    <property type="project" value="TreeGrafter"/>
</dbReference>
<dbReference type="NCBIfam" id="NF001484">
    <property type="entry name" value="PRK00331.1"/>
    <property type="match status" value="1"/>
</dbReference>
<dbReference type="PANTHER" id="PTHR10937:SF0">
    <property type="entry name" value="GLUTAMINE--FRUCTOSE-6-PHOSPHATE TRANSAMINASE (ISOMERIZING)"/>
    <property type="match status" value="1"/>
</dbReference>
<evidence type="ECO:0000256" key="2">
    <source>
        <dbReference type="ARBA" id="ARBA00012916"/>
    </source>
</evidence>
<dbReference type="eggNOG" id="arCOG00057">
    <property type="taxonomic scope" value="Archaea"/>
</dbReference>
<keyword evidence="12" id="KW-1185">Reference proteome</keyword>
<reference evidence="11 12" key="1">
    <citation type="journal article" date="2014" name="PLoS ONE">
        <title>Genome Sequence of Candidatus Nitrososphaera evergladensis from Group I.1b Enriched from Everglades Soil Reveals Novel Genomic Features of the Ammonia-Oxidizing Archaea.</title>
        <authorList>
            <person name="Zhalnina K.V."/>
            <person name="Dias R."/>
            <person name="Leonard M.T."/>
            <person name="Dorr de Quadros P."/>
            <person name="Camargo F.A."/>
            <person name="Drew J.C."/>
            <person name="Farmerie W.G."/>
            <person name="Daroub S.H."/>
            <person name="Triplett E.W."/>
        </authorList>
    </citation>
    <scope>NUCLEOTIDE SEQUENCE [LARGE SCALE GENOMIC DNA]</scope>
    <source>
        <strain evidence="11 12">SR1</strain>
    </source>
</reference>
<evidence type="ECO:0000259" key="9">
    <source>
        <dbReference type="PROSITE" id="PS51278"/>
    </source>
</evidence>
<keyword evidence="7" id="KW-0315">Glutamine amidotransferase</keyword>
<dbReference type="CDD" id="cd00714">
    <property type="entry name" value="GFAT"/>
    <property type="match status" value="1"/>
</dbReference>
<evidence type="ECO:0000256" key="3">
    <source>
        <dbReference type="ARBA" id="ARBA00016090"/>
    </source>
</evidence>
<dbReference type="EMBL" id="CP007174">
    <property type="protein sequence ID" value="AIF84449.1"/>
    <property type="molecule type" value="Genomic_DNA"/>
</dbReference>
<dbReference type="KEGG" id="nev:NTE_02397"/>
<dbReference type="PANTHER" id="PTHR10937">
    <property type="entry name" value="GLUCOSAMINE--FRUCTOSE-6-PHOSPHATE AMINOTRANSFERASE, ISOMERIZING"/>
    <property type="match status" value="1"/>
</dbReference>
<dbReference type="STRING" id="1459636.NTE_02397"/>
<evidence type="ECO:0000256" key="5">
    <source>
        <dbReference type="ARBA" id="ARBA00022679"/>
    </source>
</evidence>
<dbReference type="SUPFAM" id="SSF56235">
    <property type="entry name" value="N-terminal nucleophile aminohydrolases (Ntn hydrolases)"/>
    <property type="match status" value="1"/>
</dbReference>
<dbReference type="InterPro" id="IPR035490">
    <property type="entry name" value="GlmS/FrlB_SIS"/>
</dbReference>
<feature type="domain" description="Glutamine amidotransferase type-2" evidence="9">
    <location>
        <begin position="2"/>
        <end position="214"/>
    </location>
</feature>
<dbReference type="GO" id="GO:0097367">
    <property type="term" value="F:carbohydrate derivative binding"/>
    <property type="evidence" value="ECO:0007669"/>
    <property type="project" value="InterPro"/>
</dbReference>
<dbReference type="InterPro" id="IPR017932">
    <property type="entry name" value="GATase_2_dom"/>
</dbReference>
<protein>
    <recommendedName>
        <fullName evidence="3">Glutamine--fructose-6-phosphate aminotransferase [isomerizing]</fullName>
        <ecNumber evidence="2">2.6.1.16</ecNumber>
    </recommendedName>
</protein>
<dbReference type="InterPro" id="IPR047084">
    <property type="entry name" value="GFAT_N"/>
</dbReference>
<dbReference type="Gene3D" id="3.40.50.10490">
    <property type="entry name" value="Glucose-6-phosphate isomerase like protein, domain 1"/>
    <property type="match status" value="2"/>
</dbReference>
<dbReference type="AlphaFoldDB" id="A0A075MYV9"/>
<dbReference type="InterPro" id="IPR046348">
    <property type="entry name" value="SIS_dom_sf"/>
</dbReference>
<dbReference type="Proteomes" id="UP000028194">
    <property type="component" value="Chromosome"/>
</dbReference>
<dbReference type="CDD" id="cd05009">
    <property type="entry name" value="SIS_GlmS_GlmD_2"/>
    <property type="match status" value="1"/>
</dbReference>
<dbReference type="EC" id="2.6.1.16" evidence="2"/>
<dbReference type="CDD" id="cd05008">
    <property type="entry name" value="SIS_GlmS_GlmD_1"/>
    <property type="match status" value="1"/>
</dbReference>
<comment type="function">
    <text evidence="8">Catalyzes the first step in hexosamine metabolism, converting fructose-6P into glucosamine-6P using glutamine as a nitrogen source.</text>
</comment>
<dbReference type="SUPFAM" id="SSF53697">
    <property type="entry name" value="SIS domain"/>
    <property type="match status" value="1"/>
</dbReference>
<proteinExistence type="predicted"/>
<dbReference type="Pfam" id="PF01380">
    <property type="entry name" value="SIS"/>
    <property type="match status" value="2"/>
</dbReference>
<evidence type="ECO:0000256" key="7">
    <source>
        <dbReference type="ARBA" id="ARBA00022962"/>
    </source>
</evidence>
<gene>
    <name evidence="11" type="ORF">NTE_02397</name>
</gene>
<sequence length="588" mass="63373">MCSILGYKGSKDAASLLVNGLKLMEYRGYDSVGIATLHDDKIDIAKGVGRVIEVSKNLFMENMQGTTGVGHTRWATHGGVTDINAHPHTSCDGKVAVVHNGIIENYKELKEELIAAGHVFKSQTDSEVIAHLFEGAKGDTRQAMLSVCSRLRGSYAFVAVFKDGTIAGARWEEPLIVGIADSEYFLSSDVLGFIKFTDRAMFLENGDIVVIDGKSLQLYDVDGKPVSRAVSPIAWELGAADKGIYAHHTLKEINEQGRTITGALAANQQKLGEFAHMISSAKHVYLTGSGTSSHAAMVGKQLFSKYAKIKSDVIISSEFQYALDMIDSGSVLIAISQSGESADVLQSVKNARQRGAKILSIVNVSTSSLARASDMFLDIGCGPEIGVAATKSFTAQLAVLYSIAGQLSQSSENKEIFLHSNKDIASAVDKALALYPAVAHVAEVLSTVNDIYLLGRFLHYPIALEGALKLKELAYVHAEGIAAGELKHGPLALMDKGTLVVLINPTDNTFMDTLSNAHEMKARGATIVGVSDQNNELYDYWIQLPKVQDVFYPLVEAIPLQILAYCMAVGKKVDPDYPRNLAKSVTVK</sequence>
<dbReference type="GO" id="GO:0004360">
    <property type="term" value="F:glutamine-fructose-6-phosphate transaminase (isomerizing) activity"/>
    <property type="evidence" value="ECO:0007669"/>
    <property type="project" value="UniProtKB-EC"/>
</dbReference>